<gene>
    <name evidence="2" type="ORF">SAMN02745165_00261</name>
</gene>
<dbReference type="AlphaFoldDB" id="A0A1M6BQ39"/>
<dbReference type="SUPFAM" id="SSF53067">
    <property type="entry name" value="Actin-like ATPase domain"/>
    <property type="match status" value="2"/>
</dbReference>
<dbReference type="Proteomes" id="UP000184171">
    <property type="component" value="Unassembled WGS sequence"/>
</dbReference>
<dbReference type="GO" id="GO:0002949">
    <property type="term" value="P:tRNA threonylcarbamoyladenosine modification"/>
    <property type="evidence" value="ECO:0007669"/>
    <property type="project" value="InterPro"/>
</dbReference>
<dbReference type="STRING" id="1122189.SAMN02745165_00261"/>
<dbReference type="InterPro" id="IPR043129">
    <property type="entry name" value="ATPase_NBD"/>
</dbReference>
<dbReference type="GO" id="GO:0005829">
    <property type="term" value="C:cytosol"/>
    <property type="evidence" value="ECO:0007669"/>
    <property type="project" value="TreeGrafter"/>
</dbReference>
<dbReference type="RefSeq" id="WP_072904939.1">
    <property type="nucleotide sequence ID" value="NZ_FQZT01000001.1"/>
</dbReference>
<accession>A0A1M6BQ39</accession>
<dbReference type="PANTHER" id="PTHR11735">
    <property type="entry name" value="TRNA N6-ADENOSINE THREONYLCARBAMOYLTRANSFERASE"/>
    <property type="match status" value="1"/>
</dbReference>
<reference evidence="2 3" key="1">
    <citation type="submission" date="2016-11" db="EMBL/GenBank/DDBJ databases">
        <authorList>
            <person name="Jaros S."/>
            <person name="Januszkiewicz K."/>
            <person name="Wedrychowicz H."/>
        </authorList>
    </citation>
    <scope>NUCLEOTIDE SEQUENCE [LARGE SCALE GENOMIC DNA]</scope>
    <source>
        <strain evidence="2 3">DSM 5091</strain>
    </source>
</reference>
<dbReference type="InterPro" id="IPR022496">
    <property type="entry name" value="T6A_TsaB"/>
</dbReference>
<name>A0A1M6BQ39_MALRU</name>
<evidence type="ECO:0000313" key="2">
    <source>
        <dbReference type="EMBL" id="SHI50837.1"/>
    </source>
</evidence>
<feature type="domain" description="Gcp-like" evidence="1">
    <location>
        <begin position="39"/>
        <end position="211"/>
    </location>
</feature>
<dbReference type="OrthoDB" id="9809995at2"/>
<dbReference type="Gene3D" id="3.30.420.40">
    <property type="match status" value="2"/>
</dbReference>
<evidence type="ECO:0000259" key="1">
    <source>
        <dbReference type="Pfam" id="PF00814"/>
    </source>
</evidence>
<evidence type="ECO:0000313" key="3">
    <source>
        <dbReference type="Proteomes" id="UP000184171"/>
    </source>
</evidence>
<organism evidence="2 3">
    <name type="scientific">Malonomonas rubra DSM 5091</name>
    <dbReference type="NCBI Taxonomy" id="1122189"/>
    <lineage>
        <taxon>Bacteria</taxon>
        <taxon>Pseudomonadati</taxon>
        <taxon>Thermodesulfobacteriota</taxon>
        <taxon>Desulfuromonadia</taxon>
        <taxon>Desulfuromonadales</taxon>
        <taxon>Geopsychrobacteraceae</taxon>
        <taxon>Malonomonas</taxon>
    </lineage>
</organism>
<proteinExistence type="predicted"/>
<dbReference type="Pfam" id="PF00814">
    <property type="entry name" value="TsaD"/>
    <property type="match status" value="1"/>
</dbReference>
<protein>
    <submittedName>
        <fullName evidence="2">tRNA threonylcarbamoyladenosine biosynthesis protein TsaB</fullName>
    </submittedName>
</protein>
<sequence length="233" mass="25141">MGQIETPKILAVDTSSMTGSVALCEGDKLVAESLLNVRATHSEKLLQQIDLLLQEAGWKLNDVDLLVAVTGPGSFTGLRIGIATVKGLAQVLNKPVVGVSSLQMVALNVPVNPLPVCVFIDARKKEVYTQQFDVSHDFPVALNAAQVLPPERVLEALPQRVVLVGDAVPLYRSLIEEQQEDTLLLAPATAHQPRASQAAWLGLQNYLRGEVIGPVELLPTYIRPSDAELSKTK</sequence>
<dbReference type="CDD" id="cd24032">
    <property type="entry name" value="ASKHA_NBD_TsaB"/>
    <property type="match status" value="1"/>
</dbReference>
<dbReference type="EMBL" id="FQZT01000001">
    <property type="protein sequence ID" value="SHI50837.1"/>
    <property type="molecule type" value="Genomic_DNA"/>
</dbReference>
<dbReference type="InterPro" id="IPR000905">
    <property type="entry name" value="Gcp-like_dom"/>
</dbReference>
<keyword evidence="3" id="KW-1185">Reference proteome</keyword>
<dbReference type="PANTHER" id="PTHR11735:SF11">
    <property type="entry name" value="TRNA THREONYLCARBAMOYLADENOSINE BIOSYNTHESIS PROTEIN TSAB"/>
    <property type="match status" value="1"/>
</dbReference>
<dbReference type="NCBIfam" id="TIGR03725">
    <property type="entry name" value="T6A_YeaZ"/>
    <property type="match status" value="1"/>
</dbReference>